<dbReference type="InterPro" id="IPR001828">
    <property type="entry name" value="ANF_lig-bd_rcpt"/>
</dbReference>
<sequence length="929" mass="106410">MISRLKCFPAITVFLINIIITSSLNPDSPITIKIGALMETNDDTLVEAFQDALKRYNFNDWRRNRFRLVGKIEFINNSDSFHVSKPTCKLLEDGVWALLGPNSQSISWYLDSLVSHFRIPYVSILWSSNNNSLSPLPSKTTSTSFSLTSSLSQSSVGWIDEDRKYHNFTIKLTPSSKMIGRALESMMNYHGHWKQFTIIYETNEGLIELKNLLGINSATKMMRITVRRYQPYVNSFKKLLRDCKKHGETNFIVNLDDKKILELLNEARKAGLMTEYNNFFLFNLDISSMDLRSFEWIDTNITTFSLLDQQYIDRTDMWIQSDFSTAKHTKLKVASALIYDGVKVLAESIKKSIKDGFYEGPSLTCSSNKFWAQGNYLISTIKSNSFNGLTGPISFNQFGSRISFQLELMKLRKGKFNKIGHWDSNMGLIINENIPRSKVTLMDKLHRKIFRVNSILSHPYLMLKRNHDKMIGNEKFEGFVIDFMDLLQHKLNFSGYTIFLGRDGSYGLSYGNGTWNDVVDNLVSQKADLAIGDLTITRERQEKIDFTFPFINFGISIISRKSENYEFSLTSFLNPFSLQLWFSIGIAFVWVTLTMRFIGRLSPLEWINDETNSLPSQAHLIVTSQIKRNKAKAISAKNNFNLSSCAWFALCSIMQQSSDLSLRSLSTRTLATSWWFFTLIIISSYTANLAAFLTSSKLERPIETLEDLIKQTKVAFGCVKHGATYNFFKKSSDPIHQRLINIMSSSSPSSFVETYEDGLKRVMHENYALFMESTSIVYYANRYCNLTQIGDPLDDRGYGIGLPFGSPYKKLLSEVILWLRENQTIERLTTKWFHEKPKQERTKDSAFPLDCSFFKSFHDLNQLQPGNIGGILILLLLGSALSCILVTIEFTWKTKEVSPIKKDEIDTEHQQLLTFEHHGPSGVHLETVI</sequence>
<accession>T1K1L9</accession>
<gene>
    <name evidence="20" type="primary">107359758</name>
</gene>
<dbReference type="GO" id="GO:0045211">
    <property type="term" value="C:postsynaptic membrane"/>
    <property type="evidence" value="ECO:0007669"/>
    <property type="project" value="UniProtKB-SubCell"/>
</dbReference>
<reference evidence="20" key="2">
    <citation type="submission" date="2015-06" db="UniProtKB">
        <authorList>
            <consortium name="EnsemblMetazoa"/>
        </authorList>
    </citation>
    <scope>IDENTIFICATION</scope>
</reference>
<dbReference type="SMART" id="SM00918">
    <property type="entry name" value="Lig_chan-Glu_bd"/>
    <property type="match status" value="1"/>
</dbReference>
<keyword evidence="12" id="KW-0628">Postsynaptic cell membrane</keyword>
<dbReference type="HOGENOM" id="CLU_007257_1_1_1"/>
<evidence type="ECO:0000313" key="20">
    <source>
        <dbReference type="EnsemblMetazoa" id="tetur04g01860.1"/>
    </source>
</evidence>
<dbReference type="EMBL" id="CAEY01001352">
    <property type="status" value="NOT_ANNOTATED_CDS"/>
    <property type="molecule type" value="Genomic_DNA"/>
</dbReference>
<evidence type="ECO:0000256" key="3">
    <source>
        <dbReference type="ARBA" id="ARBA00022475"/>
    </source>
</evidence>
<evidence type="ECO:0000256" key="4">
    <source>
        <dbReference type="ARBA" id="ARBA00022692"/>
    </source>
</evidence>
<dbReference type="FunFam" id="1.10.287.70:FF:000105">
    <property type="entry name" value="Eye-enriched kainate receptor, isoform A"/>
    <property type="match status" value="1"/>
</dbReference>
<evidence type="ECO:0000256" key="1">
    <source>
        <dbReference type="ARBA" id="ARBA00008685"/>
    </source>
</evidence>
<keyword evidence="2" id="KW-0813">Transport</keyword>
<feature type="chain" id="PRO_5004590936" description="Ionotropic glutamate receptor C-terminal domain-containing protein" evidence="17">
    <location>
        <begin position="24"/>
        <end position="929"/>
    </location>
</feature>
<dbReference type="EnsemblMetazoa" id="tetur04g01860.1">
    <property type="protein sequence ID" value="tetur04g01860.1"/>
    <property type="gene ID" value="tetur04g01860"/>
</dbReference>
<feature type="transmembrane region" description="Helical" evidence="16">
    <location>
        <begin position="578"/>
        <end position="598"/>
    </location>
</feature>
<keyword evidence="8" id="KW-0406">Ion transport</keyword>
<evidence type="ECO:0000256" key="15">
    <source>
        <dbReference type="ARBA" id="ARBA00034104"/>
    </source>
</evidence>
<dbReference type="SMART" id="SM00079">
    <property type="entry name" value="PBPe"/>
    <property type="match status" value="1"/>
</dbReference>
<evidence type="ECO:0000256" key="14">
    <source>
        <dbReference type="ARBA" id="ARBA00023303"/>
    </source>
</evidence>
<name>T1K1L9_TETUR</name>
<evidence type="ECO:0000256" key="13">
    <source>
        <dbReference type="ARBA" id="ARBA00023286"/>
    </source>
</evidence>
<protein>
    <recommendedName>
        <fullName evidence="22">Ionotropic glutamate receptor C-terminal domain-containing protein</fullName>
    </recommendedName>
</protein>
<feature type="transmembrane region" description="Helical" evidence="16">
    <location>
        <begin position="868"/>
        <end position="892"/>
    </location>
</feature>
<evidence type="ECO:0000256" key="5">
    <source>
        <dbReference type="ARBA" id="ARBA00022729"/>
    </source>
</evidence>
<keyword evidence="4 16" id="KW-0812">Transmembrane</keyword>
<dbReference type="InterPro" id="IPR001320">
    <property type="entry name" value="Iontro_rcpt_C"/>
</dbReference>
<evidence type="ECO:0000259" key="19">
    <source>
        <dbReference type="SMART" id="SM00918"/>
    </source>
</evidence>
<dbReference type="Gene3D" id="3.40.50.2300">
    <property type="match status" value="2"/>
</dbReference>
<dbReference type="Pfam" id="PF00060">
    <property type="entry name" value="Lig_chan"/>
    <property type="match status" value="1"/>
</dbReference>
<comment type="subcellular location">
    <subcellularLocation>
        <location evidence="15">Postsynaptic cell membrane</location>
        <topology evidence="15">Multi-pass membrane protein</topology>
    </subcellularLocation>
</comment>
<dbReference type="PANTHER" id="PTHR18966">
    <property type="entry name" value="IONOTROPIC GLUTAMATE RECEPTOR"/>
    <property type="match status" value="1"/>
</dbReference>
<evidence type="ECO:0000256" key="6">
    <source>
        <dbReference type="ARBA" id="ARBA00022989"/>
    </source>
</evidence>
<dbReference type="GO" id="GO:0015276">
    <property type="term" value="F:ligand-gated monoatomic ion channel activity"/>
    <property type="evidence" value="ECO:0007669"/>
    <property type="project" value="InterPro"/>
</dbReference>
<evidence type="ECO:0000259" key="18">
    <source>
        <dbReference type="SMART" id="SM00079"/>
    </source>
</evidence>
<organism evidence="20 21">
    <name type="scientific">Tetranychus urticae</name>
    <name type="common">Two-spotted spider mite</name>
    <dbReference type="NCBI Taxonomy" id="32264"/>
    <lineage>
        <taxon>Eukaryota</taxon>
        <taxon>Metazoa</taxon>
        <taxon>Ecdysozoa</taxon>
        <taxon>Arthropoda</taxon>
        <taxon>Chelicerata</taxon>
        <taxon>Arachnida</taxon>
        <taxon>Acari</taxon>
        <taxon>Acariformes</taxon>
        <taxon>Trombidiformes</taxon>
        <taxon>Prostigmata</taxon>
        <taxon>Eleutherengona</taxon>
        <taxon>Raphignathae</taxon>
        <taxon>Tetranychoidea</taxon>
        <taxon>Tetranychidae</taxon>
        <taxon>Tetranychus</taxon>
    </lineage>
</organism>
<evidence type="ECO:0000256" key="16">
    <source>
        <dbReference type="SAM" id="Phobius"/>
    </source>
</evidence>
<evidence type="ECO:0000256" key="7">
    <source>
        <dbReference type="ARBA" id="ARBA00023018"/>
    </source>
</evidence>
<dbReference type="AlphaFoldDB" id="T1K1L9"/>
<evidence type="ECO:0000256" key="2">
    <source>
        <dbReference type="ARBA" id="ARBA00022448"/>
    </source>
</evidence>
<dbReference type="Pfam" id="PF01094">
    <property type="entry name" value="ANF_receptor"/>
    <property type="match status" value="1"/>
</dbReference>
<feature type="transmembrane region" description="Helical" evidence="16">
    <location>
        <begin position="673"/>
        <end position="693"/>
    </location>
</feature>
<keyword evidence="10" id="KW-0675">Receptor</keyword>
<evidence type="ECO:0000256" key="9">
    <source>
        <dbReference type="ARBA" id="ARBA00023136"/>
    </source>
</evidence>
<evidence type="ECO:0000256" key="8">
    <source>
        <dbReference type="ARBA" id="ARBA00023065"/>
    </source>
</evidence>
<evidence type="ECO:0000256" key="10">
    <source>
        <dbReference type="ARBA" id="ARBA00023170"/>
    </source>
</evidence>
<dbReference type="InterPro" id="IPR015683">
    <property type="entry name" value="Ionotropic_Glu_rcpt"/>
</dbReference>
<reference evidence="21" key="1">
    <citation type="submission" date="2011-08" db="EMBL/GenBank/DDBJ databases">
        <authorList>
            <person name="Rombauts S."/>
        </authorList>
    </citation>
    <scope>NUCLEOTIDE SEQUENCE</scope>
    <source>
        <strain evidence="21">London</strain>
    </source>
</reference>
<keyword evidence="5 17" id="KW-0732">Signal</keyword>
<feature type="signal peptide" evidence="17">
    <location>
        <begin position="1"/>
        <end position="23"/>
    </location>
</feature>
<dbReference type="SUPFAM" id="SSF53822">
    <property type="entry name" value="Periplasmic binding protein-like I"/>
    <property type="match status" value="1"/>
</dbReference>
<keyword evidence="9 16" id="KW-0472">Membrane</keyword>
<proteinExistence type="inferred from homology"/>
<dbReference type="eggNOG" id="KOG1052">
    <property type="taxonomic scope" value="Eukaryota"/>
</dbReference>
<keyword evidence="21" id="KW-1185">Reference proteome</keyword>
<dbReference type="InterPro" id="IPR028082">
    <property type="entry name" value="Peripla_BP_I"/>
</dbReference>
<comment type="similarity">
    <text evidence="1">Belongs to the glutamate-gated ion channel (TC 1.A.10.1) family.</text>
</comment>
<evidence type="ECO:0000313" key="21">
    <source>
        <dbReference type="Proteomes" id="UP000015104"/>
    </source>
</evidence>
<evidence type="ECO:0000256" key="17">
    <source>
        <dbReference type="SAM" id="SignalP"/>
    </source>
</evidence>
<dbReference type="Gene3D" id="3.40.190.10">
    <property type="entry name" value="Periplasmic binding protein-like II"/>
    <property type="match status" value="3"/>
</dbReference>
<keyword evidence="11" id="KW-0325">Glycoprotein</keyword>
<dbReference type="FunFam" id="3.40.190.10:FF:000060">
    <property type="entry name" value="Glutamate receptor ionotropic, kainate 1"/>
    <property type="match status" value="1"/>
</dbReference>
<keyword evidence="13" id="KW-1071">Ligand-gated ion channel</keyword>
<dbReference type="InterPro" id="IPR019594">
    <property type="entry name" value="Glu/Gly-bd"/>
</dbReference>
<keyword evidence="14" id="KW-0407">Ion channel</keyword>
<dbReference type="OMA" id="EWIDTNI"/>
<evidence type="ECO:0008006" key="22">
    <source>
        <dbReference type="Google" id="ProtNLM"/>
    </source>
</evidence>
<keyword evidence="7" id="KW-0770">Synapse</keyword>
<dbReference type="OrthoDB" id="5984008at2759"/>
<dbReference type="SUPFAM" id="SSF53850">
    <property type="entry name" value="Periplasmic binding protein-like II"/>
    <property type="match status" value="1"/>
</dbReference>
<evidence type="ECO:0000256" key="12">
    <source>
        <dbReference type="ARBA" id="ARBA00023257"/>
    </source>
</evidence>
<dbReference type="KEGG" id="tut:107359758"/>
<feature type="domain" description="Ionotropic glutamate receptor L-glutamate and glycine-binding" evidence="19">
    <location>
        <begin position="459"/>
        <end position="524"/>
    </location>
</feature>
<feature type="domain" description="Ionotropic glutamate receptor C-terminal" evidence="18">
    <location>
        <begin position="449"/>
        <end position="835"/>
    </location>
</feature>
<evidence type="ECO:0000256" key="11">
    <source>
        <dbReference type="ARBA" id="ARBA00023180"/>
    </source>
</evidence>
<dbReference type="Proteomes" id="UP000015104">
    <property type="component" value="Unassembled WGS sequence"/>
</dbReference>
<keyword evidence="6 16" id="KW-1133">Transmembrane helix</keyword>
<dbReference type="Pfam" id="PF10613">
    <property type="entry name" value="Lig_chan-Glu_bd"/>
    <property type="match status" value="1"/>
</dbReference>
<keyword evidence="3" id="KW-1003">Cell membrane</keyword>
<dbReference type="FunFam" id="3.40.190.10:FF:000024">
    <property type="entry name" value="Glutamate receptor, ionotropic, delta 1"/>
    <property type="match status" value="1"/>
</dbReference>